<keyword evidence="1" id="KW-0805">Transcription regulation</keyword>
<evidence type="ECO:0000256" key="3">
    <source>
        <dbReference type="ARBA" id="ARBA00023163"/>
    </source>
</evidence>
<sequence length="281" mass="33431">MIEFKYMCKSTGAQNFLFHSHDAYEIYYFHSGVCTYLISDRVYRLAPGDLIIMHGMTLHRANPDPAVEYCRSLIHFDPRFVRRFFNPPDMVDLLLPFHRLKNYRFRLGGKSRQQEVEWLLADMSRYYTVQQPLAKQRFLLLFLQLLIEIYEEYQMTDHAAESPTEKELIVQRVISYIEKHYAEEISLERIADELFLSKYYLSHTFKDVTGVTIMSYVMNRRINQAKICFLIDPDLSVTEAGYRVGFKHLSHFSRVFKEKVGMTPEQYRKWVRCRAGIDMPL</sequence>
<accession>A0A1H8FHE7</accession>
<dbReference type="PRINTS" id="PR00032">
    <property type="entry name" value="HTHARAC"/>
</dbReference>
<dbReference type="Pfam" id="PF12833">
    <property type="entry name" value="HTH_18"/>
    <property type="match status" value="1"/>
</dbReference>
<reference evidence="5 6" key="1">
    <citation type="submission" date="2016-10" db="EMBL/GenBank/DDBJ databases">
        <authorList>
            <person name="de Groot N.N."/>
        </authorList>
    </citation>
    <scope>NUCLEOTIDE SEQUENCE [LARGE SCALE GENOMIC DNA]</scope>
    <source>
        <strain evidence="5 6">DSM 46701</strain>
    </source>
</reference>
<dbReference type="Gene3D" id="1.10.10.60">
    <property type="entry name" value="Homeodomain-like"/>
    <property type="match status" value="2"/>
</dbReference>
<protein>
    <submittedName>
        <fullName evidence="5">AraC-type DNA-binding protein</fullName>
    </submittedName>
</protein>
<dbReference type="SUPFAM" id="SSF46689">
    <property type="entry name" value="Homeodomain-like"/>
    <property type="match status" value="2"/>
</dbReference>
<dbReference type="InterPro" id="IPR037923">
    <property type="entry name" value="HTH-like"/>
</dbReference>
<dbReference type="Gene3D" id="2.60.120.10">
    <property type="entry name" value="Jelly Rolls"/>
    <property type="match status" value="1"/>
</dbReference>
<name>A0A1H8FHE7_9BACL</name>
<gene>
    <name evidence="5" type="ORF">SAMN05444955_108196</name>
</gene>
<keyword evidence="6" id="KW-1185">Reference proteome</keyword>
<proteinExistence type="predicted"/>
<evidence type="ECO:0000313" key="5">
    <source>
        <dbReference type="EMBL" id="SEN31055.1"/>
    </source>
</evidence>
<evidence type="ECO:0000313" key="6">
    <source>
        <dbReference type="Proteomes" id="UP000199695"/>
    </source>
</evidence>
<dbReference type="PANTHER" id="PTHR43280">
    <property type="entry name" value="ARAC-FAMILY TRANSCRIPTIONAL REGULATOR"/>
    <property type="match status" value="1"/>
</dbReference>
<dbReference type="SUPFAM" id="SSF51215">
    <property type="entry name" value="Regulatory protein AraC"/>
    <property type="match status" value="1"/>
</dbReference>
<dbReference type="STRING" id="1173111.SAMN05444955_108196"/>
<dbReference type="InterPro" id="IPR018060">
    <property type="entry name" value="HTH_AraC"/>
</dbReference>
<dbReference type="InterPro" id="IPR014710">
    <property type="entry name" value="RmlC-like_jellyroll"/>
</dbReference>
<organism evidence="5 6">
    <name type="scientific">Lihuaxuella thermophila</name>
    <dbReference type="NCBI Taxonomy" id="1173111"/>
    <lineage>
        <taxon>Bacteria</taxon>
        <taxon>Bacillati</taxon>
        <taxon>Bacillota</taxon>
        <taxon>Bacilli</taxon>
        <taxon>Bacillales</taxon>
        <taxon>Thermoactinomycetaceae</taxon>
        <taxon>Lihuaxuella</taxon>
    </lineage>
</organism>
<dbReference type="RefSeq" id="WP_244527537.1">
    <property type="nucleotide sequence ID" value="NZ_FOCQ01000008.1"/>
</dbReference>
<evidence type="ECO:0000256" key="1">
    <source>
        <dbReference type="ARBA" id="ARBA00023015"/>
    </source>
</evidence>
<evidence type="ECO:0000256" key="2">
    <source>
        <dbReference type="ARBA" id="ARBA00023125"/>
    </source>
</evidence>
<evidence type="ECO:0000259" key="4">
    <source>
        <dbReference type="PROSITE" id="PS01124"/>
    </source>
</evidence>
<dbReference type="Pfam" id="PF02311">
    <property type="entry name" value="AraC_binding"/>
    <property type="match status" value="1"/>
</dbReference>
<dbReference type="EMBL" id="FOCQ01000008">
    <property type="protein sequence ID" value="SEN31055.1"/>
    <property type="molecule type" value="Genomic_DNA"/>
</dbReference>
<dbReference type="GO" id="GO:0003700">
    <property type="term" value="F:DNA-binding transcription factor activity"/>
    <property type="evidence" value="ECO:0007669"/>
    <property type="project" value="InterPro"/>
</dbReference>
<dbReference type="GO" id="GO:0043565">
    <property type="term" value="F:sequence-specific DNA binding"/>
    <property type="evidence" value="ECO:0007669"/>
    <property type="project" value="InterPro"/>
</dbReference>
<dbReference type="SMART" id="SM00342">
    <property type="entry name" value="HTH_ARAC"/>
    <property type="match status" value="1"/>
</dbReference>
<dbReference type="AlphaFoldDB" id="A0A1H8FHE7"/>
<keyword evidence="2 5" id="KW-0238">DNA-binding</keyword>
<dbReference type="Proteomes" id="UP000199695">
    <property type="component" value="Unassembled WGS sequence"/>
</dbReference>
<dbReference type="InterPro" id="IPR020449">
    <property type="entry name" value="Tscrpt_reg_AraC-type_HTH"/>
</dbReference>
<keyword evidence="3" id="KW-0804">Transcription</keyword>
<dbReference type="InterPro" id="IPR009057">
    <property type="entry name" value="Homeodomain-like_sf"/>
</dbReference>
<dbReference type="PROSITE" id="PS01124">
    <property type="entry name" value="HTH_ARAC_FAMILY_2"/>
    <property type="match status" value="1"/>
</dbReference>
<feature type="domain" description="HTH araC/xylS-type" evidence="4">
    <location>
        <begin position="171"/>
        <end position="270"/>
    </location>
</feature>
<dbReference type="PANTHER" id="PTHR43280:SF2">
    <property type="entry name" value="HTH-TYPE TRANSCRIPTIONAL REGULATOR EXSA"/>
    <property type="match status" value="1"/>
</dbReference>
<dbReference type="InterPro" id="IPR003313">
    <property type="entry name" value="AraC-bd"/>
</dbReference>